<name>A0A9W8CQK5_9FUNG</name>
<dbReference type="Gene3D" id="3.30.1360.120">
    <property type="entry name" value="Probable tRNA modification gtpase trme, domain 1"/>
    <property type="match status" value="1"/>
</dbReference>
<dbReference type="InterPro" id="IPR027417">
    <property type="entry name" value="P-loop_NTPase"/>
</dbReference>
<dbReference type="GO" id="GO:0003924">
    <property type="term" value="F:GTPase activity"/>
    <property type="evidence" value="ECO:0007669"/>
    <property type="project" value="InterPro"/>
</dbReference>
<keyword evidence="5" id="KW-0342">GTP-binding</keyword>
<keyword evidence="4" id="KW-0547">Nucleotide-binding</keyword>
<dbReference type="NCBIfam" id="NF003661">
    <property type="entry name" value="PRK05291.1-3"/>
    <property type="match status" value="1"/>
</dbReference>
<dbReference type="Proteomes" id="UP001149813">
    <property type="component" value="Unassembled WGS sequence"/>
</dbReference>
<evidence type="ECO:0000259" key="8">
    <source>
        <dbReference type="Pfam" id="PF12631"/>
    </source>
</evidence>
<dbReference type="GO" id="GO:0005739">
    <property type="term" value="C:mitochondrion"/>
    <property type="evidence" value="ECO:0007669"/>
    <property type="project" value="UniProtKB-SubCell"/>
</dbReference>
<keyword evidence="10" id="KW-1185">Reference proteome</keyword>
<sequence length="490" mass="52831">MFAIRRLGAARRAVRWLSTDTIYALSTAPGKSAIAIVRISGAQTSTVLRRMLAREHLPRARQATVARLVDPSDPSDTLDSAVCLWLPGPQSYTGEDMAELHVHGGPAVVSSVLGALGVLDGLRMAEAGEFTRRAFDLGKLDLTTLEGISDVLNAETEQQRRLAVRQMGGALQQQYSMWRAQLVQARAMVEAEVDFGDEEALESNTVMRATQLAHSVHGRVAEHLDDRRRGEILRGGARLAIVGPPNAGKSTMLNALVQRPAAIVSPVAGTTRDIVEVTLDIAGFPLVVSDTAGLRQHTSDLVEEEGVRRALAASRDADLRMVVVDCQDALSHGIARALAPEYRELLHLPQTLVVLSKTDTLAPSELEHVERMAEEFAASMGSDGWGVALVSCETLAGWERMVGRLAEGMRRTWGAQGVAAEAMPLTKARHREHLRTCAARLEAFARVVDDDLVLAAEELRAAADAIGRITGAVGIEDVLDALFSEFCIGK</sequence>
<feature type="domain" description="G" evidence="6">
    <location>
        <begin position="239"/>
        <end position="335"/>
    </location>
</feature>
<evidence type="ECO:0000256" key="2">
    <source>
        <dbReference type="ARBA" id="ARBA00011043"/>
    </source>
</evidence>
<protein>
    <submittedName>
        <fullName evidence="9">tRNA modification GTPase gtpbp3, mitochondrial</fullName>
    </submittedName>
</protein>
<dbReference type="InterPro" id="IPR018948">
    <property type="entry name" value="GTP-bd_TrmE_N"/>
</dbReference>
<dbReference type="OrthoDB" id="188276at2759"/>
<evidence type="ECO:0000256" key="3">
    <source>
        <dbReference type="ARBA" id="ARBA00022694"/>
    </source>
</evidence>
<comment type="subcellular location">
    <subcellularLocation>
        <location evidence="1">Mitochondrion</location>
    </subcellularLocation>
</comment>
<dbReference type="EMBL" id="JANBOJ010000238">
    <property type="protein sequence ID" value="KAJ1720641.1"/>
    <property type="molecule type" value="Genomic_DNA"/>
</dbReference>
<comment type="caution">
    <text evidence="9">The sequence shown here is derived from an EMBL/GenBank/DDBJ whole genome shotgun (WGS) entry which is preliminary data.</text>
</comment>
<dbReference type="CDD" id="cd14858">
    <property type="entry name" value="TrmE_N"/>
    <property type="match status" value="1"/>
</dbReference>
<dbReference type="InterPro" id="IPR005225">
    <property type="entry name" value="Small_GTP-bd"/>
</dbReference>
<dbReference type="PANTHER" id="PTHR42714">
    <property type="entry name" value="TRNA MODIFICATION GTPASE GTPBP3"/>
    <property type="match status" value="1"/>
</dbReference>
<dbReference type="Pfam" id="PF01926">
    <property type="entry name" value="MMR_HSR1"/>
    <property type="match status" value="1"/>
</dbReference>
<dbReference type="Pfam" id="PF10396">
    <property type="entry name" value="TrmE_N"/>
    <property type="match status" value="1"/>
</dbReference>
<dbReference type="GO" id="GO:0030488">
    <property type="term" value="P:tRNA methylation"/>
    <property type="evidence" value="ECO:0007669"/>
    <property type="project" value="TreeGrafter"/>
</dbReference>
<dbReference type="SUPFAM" id="SSF52540">
    <property type="entry name" value="P-loop containing nucleoside triphosphate hydrolases"/>
    <property type="match status" value="1"/>
</dbReference>
<evidence type="ECO:0000259" key="7">
    <source>
        <dbReference type="Pfam" id="PF10396"/>
    </source>
</evidence>
<organism evidence="9 10">
    <name type="scientific">Coemansia erecta</name>
    <dbReference type="NCBI Taxonomy" id="147472"/>
    <lineage>
        <taxon>Eukaryota</taxon>
        <taxon>Fungi</taxon>
        <taxon>Fungi incertae sedis</taxon>
        <taxon>Zoopagomycota</taxon>
        <taxon>Kickxellomycotina</taxon>
        <taxon>Kickxellomycetes</taxon>
        <taxon>Kickxellales</taxon>
        <taxon>Kickxellaceae</taxon>
        <taxon>Coemansia</taxon>
    </lineage>
</organism>
<dbReference type="AlphaFoldDB" id="A0A9W8CQK5"/>
<evidence type="ECO:0000313" key="9">
    <source>
        <dbReference type="EMBL" id="KAJ1720641.1"/>
    </source>
</evidence>
<dbReference type="GO" id="GO:0002098">
    <property type="term" value="P:tRNA wobble uridine modification"/>
    <property type="evidence" value="ECO:0007669"/>
    <property type="project" value="TreeGrafter"/>
</dbReference>
<dbReference type="InterPro" id="IPR027368">
    <property type="entry name" value="MnmE_dom2"/>
</dbReference>
<dbReference type="Gene3D" id="3.40.50.300">
    <property type="entry name" value="P-loop containing nucleotide triphosphate hydrolases"/>
    <property type="match status" value="1"/>
</dbReference>
<dbReference type="PRINTS" id="PR00326">
    <property type="entry name" value="GTP1OBG"/>
</dbReference>
<proteinExistence type="inferred from homology"/>
<dbReference type="PANTHER" id="PTHR42714:SF2">
    <property type="entry name" value="TRNA MODIFICATION GTPASE GTPBP3, MITOCHONDRIAL"/>
    <property type="match status" value="1"/>
</dbReference>
<accession>A0A9W8CQK5</accession>
<dbReference type="InterPro" id="IPR025867">
    <property type="entry name" value="MnmE_helical"/>
</dbReference>
<comment type="similarity">
    <text evidence="2">Belongs to the TRAFAC class TrmE-Era-EngA-EngB-Septin-like GTPase superfamily. TrmE GTPase family.</text>
</comment>
<feature type="domain" description="MnmE helical" evidence="8">
    <location>
        <begin position="142"/>
        <end position="487"/>
    </location>
</feature>
<dbReference type="CDD" id="cd04164">
    <property type="entry name" value="trmE"/>
    <property type="match status" value="1"/>
</dbReference>
<keyword evidence="3" id="KW-0819">tRNA processing</keyword>
<evidence type="ECO:0000256" key="4">
    <source>
        <dbReference type="ARBA" id="ARBA00022741"/>
    </source>
</evidence>
<dbReference type="HAMAP" id="MF_00379">
    <property type="entry name" value="GTPase_MnmE"/>
    <property type="match status" value="1"/>
</dbReference>
<evidence type="ECO:0000256" key="1">
    <source>
        <dbReference type="ARBA" id="ARBA00004173"/>
    </source>
</evidence>
<dbReference type="SUPFAM" id="SSF116878">
    <property type="entry name" value="TrmE connector domain"/>
    <property type="match status" value="1"/>
</dbReference>
<dbReference type="InterPro" id="IPR031168">
    <property type="entry name" value="G_TrmE"/>
</dbReference>
<dbReference type="FunFam" id="3.30.1360.120:FF:000007">
    <property type="entry name" value="tRNA modification GTPase GTPBP3, mitochondrial"/>
    <property type="match status" value="1"/>
</dbReference>
<dbReference type="InterPro" id="IPR006073">
    <property type="entry name" value="GTP-bd"/>
</dbReference>
<gene>
    <name evidence="9" type="primary">GTPBP3</name>
    <name evidence="9" type="ORF">LPJ53_004749</name>
</gene>
<evidence type="ECO:0000313" key="10">
    <source>
        <dbReference type="Proteomes" id="UP001149813"/>
    </source>
</evidence>
<dbReference type="InterPro" id="IPR027266">
    <property type="entry name" value="TrmE/GcvT-like"/>
</dbReference>
<dbReference type="NCBIfam" id="TIGR00231">
    <property type="entry name" value="small_GTP"/>
    <property type="match status" value="1"/>
</dbReference>
<dbReference type="GO" id="GO:0005525">
    <property type="term" value="F:GTP binding"/>
    <property type="evidence" value="ECO:0007669"/>
    <property type="project" value="UniProtKB-KW"/>
</dbReference>
<evidence type="ECO:0000259" key="6">
    <source>
        <dbReference type="Pfam" id="PF01926"/>
    </source>
</evidence>
<dbReference type="Pfam" id="PF12631">
    <property type="entry name" value="MnmE_helical"/>
    <property type="match status" value="1"/>
</dbReference>
<dbReference type="Gene3D" id="1.20.120.430">
    <property type="entry name" value="tRNA modification GTPase MnmE domain 2"/>
    <property type="match status" value="1"/>
</dbReference>
<reference evidence="9" key="1">
    <citation type="submission" date="2022-07" db="EMBL/GenBank/DDBJ databases">
        <title>Phylogenomic reconstructions and comparative analyses of Kickxellomycotina fungi.</title>
        <authorList>
            <person name="Reynolds N.K."/>
            <person name="Stajich J.E."/>
            <person name="Barry K."/>
            <person name="Grigoriev I.V."/>
            <person name="Crous P."/>
            <person name="Smith M.E."/>
        </authorList>
    </citation>
    <scope>NUCLEOTIDE SEQUENCE</scope>
    <source>
        <strain evidence="9">NBRC 32514</strain>
    </source>
</reference>
<evidence type="ECO:0000256" key="5">
    <source>
        <dbReference type="ARBA" id="ARBA00023134"/>
    </source>
</evidence>
<dbReference type="InterPro" id="IPR004520">
    <property type="entry name" value="GTPase_MnmE"/>
</dbReference>
<feature type="domain" description="GTP-binding protein TrmE N-terminal" evidence="7">
    <location>
        <begin position="21"/>
        <end position="139"/>
    </location>
</feature>